<proteinExistence type="predicted"/>
<organism evidence="2 3">
    <name type="scientific">Mugilogobius chulae</name>
    <name type="common">yellowstripe goby</name>
    <dbReference type="NCBI Taxonomy" id="88201"/>
    <lineage>
        <taxon>Eukaryota</taxon>
        <taxon>Metazoa</taxon>
        <taxon>Chordata</taxon>
        <taxon>Craniata</taxon>
        <taxon>Vertebrata</taxon>
        <taxon>Euteleostomi</taxon>
        <taxon>Actinopterygii</taxon>
        <taxon>Neopterygii</taxon>
        <taxon>Teleostei</taxon>
        <taxon>Neoteleostei</taxon>
        <taxon>Acanthomorphata</taxon>
        <taxon>Gobiaria</taxon>
        <taxon>Gobiiformes</taxon>
        <taxon>Gobioidei</taxon>
        <taxon>Gobiidae</taxon>
        <taxon>Gobionellinae</taxon>
        <taxon>Mugilogobius</taxon>
    </lineage>
</organism>
<accession>A0AAW0Q141</accession>
<feature type="compositionally biased region" description="Polar residues" evidence="1">
    <location>
        <begin position="29"/>
        <end position="41"/>
    </location>
</feature>
<comment type="caution">
    <text evidence="2">The sequence shown here is derived from an EMBL/GenBank/DDBJ whole genome shotgun (WGS) entry which is preliminary data.</text>
</comment>
<gene>
    <name evidence="2" type="ORF">WMY93_000075</name>
</gene>
<dbReference type="EMBL" id="JBBPFD010000001">
    <property type="protein sequence ID" value="KAK7944347.1"/>
    <property type="molecule type" value="Genomic_DNA"/>
</dbReference>
<evidence type="ECO:0000313" key="3">
    <source>
        <dbReference type="Proteomes" id="UP001460270"/>
    </source>
</evidence>
<evidence type="ECO:0000256" key="1">
    <source>
        <dbReference type="SAM" id="MobiDB-lite"/>
    </source>
</evidence>
<protein>
    <submittedName>
        <fullName evidence="2">Uncharacterized protein</fullName>
    </submittedName>
</protein>
<feature type="compositionally biased region" description="Basic residues" evidence="1">
    <location>
        <begin position="93"/>
        <end position="102"/>
    </location>
</feature>
<name>A0AAW0Q141_9GOBI</name>
<sequence length="108" mass="12530">MRRWTERLRFCRGGGCLFKVKLNLSDLSAVSNTQRITSSQDRGAGARRRSKTQEQNARLRRRIEEQDEDAGLRPKFKAQDQGAETEVPDRGARSKRKSRRKIKVQDQD</sequence>
<reference evidence="3" key="1">
    <citation type="submission" date="2024-04" db="EMBL/GenBank/DDBJ databases">
        <title>Salinicola lusitanus LLJ914,a marine bacterium isolated from the Okinawa Trough.</title>
        <authorList>
            <person name="Li J."/>
        </authorList>
    </citation>
    <scope>NUCLEOTIDE SEQUENCE [LARGE SCALE GENOMIC DNA]</scope>
</reference>
<feature type="region of interest" description="Disordered" evidence="1">
    <location>
        <begin position="29"/>
        <end position="108"/>
    </location>
</feature>
<dbReference type="AlphaFoldDB" id="A0AAW0Q141"/>
<evidence type="ECO:0000313" key="2">
    <source>
        <dbReference type="EMBL" id="KAK7944347.1"/>
    </source>
</evidence>
<keyword evidence="3" id="KW-1185">Reference proteome</keyword>
<dbReference type="Proteomes" id="UP001460270">
    <property type="component" value="Unassembled WGS sequence"/>
</dbReference>